<organism evidence="1 2">
    <name type="scientific">Cynara cardunculus var. scolymus</name>
    <name type="common">Globe artichoke</name>
    <name type="synonym">Cynara scolymus</name>
    <dbReference type="NCBI Taxonomy" id="59895"/>
    <lineage>
        <taxon>Eukaryota</taxon>
        <taxon>Viridiplantae</taxon>
        <taxon>Streptophyta</taxon>
        <taxon>Embryophyta</taxon>
        <taxon>Tracheophyta</taxon>
        <taxon>Spermatophyta</taxon>
        <taxon>Magnoliopsida</taxon>
        <taxon>eudicotyledons</taxon>
        <taxon>Gunneridae</taxon>
        <taxon>Pentapetalae</taxon>
        <taxon>asterids</taxon>
        <taxon>campanulids</taxon>
        <taxon>Asterales</taxon>
        <taxon>Asteraceae</taxon>
        <taxon>Carduoideae</taxon>
        <taxon>Cardueae</taxon>
        <taxon>Carduinae</taxon>
        <taxon>Cynara</taxon>
    </lineage>
</organism>
<comment type="caution">
    <text evidence="1">The sequence shown here is derived from an EMBL/GenBank/DDBJ whole genome shotgun (WGS) entry which is preliminary data.</text>
</comment>
<dbReference type="Gramene" id="KVH88337">
    <property type="protein sequence ID" value="KVH88337"/>
    <property type="gene ID" value="Ccrd_024088"/>
</dbReference>
<sequence>MTLVTIIEYIAQIVHLTRRSSHLLHRLLGSLLCSSGDFDLTNFRDGAISSAFMVGLLVASPIFASLAKSEMRFLGEILDCIKVVGRLSPPKSPSPVTTTVSIVGRLPQLHLLSPSVIIHLLPRSPFPSSPSTITVPSICFHGRHSLKKLIESKAESVANRQWLFNHY</sequence>
<keyword evidence="2" id="KW-1185">Reference proteome</keyword>
<protein>
    <submittedName>
        <fullName evidence="1">Uncharacterized protein</fullName>
    </submittedName>
</protein>
<proteinExistence type="predicted"/>
<reference evidence="1 2" key="1">
    <citation type="journal article" date="2016" name="Sci. Rep.">
        <title>The genome sequence of the outbreeding globe artichoke constructed de novo incorporating a phase-aware low-pass sequencing strategy of F1 progeny.</title>
        <authorList>
            <person name="Scaglione D."/>
            <person name="Reyes-Chin-Wo S."/>
            <person name="Acquadro A."/>
            <person name="Froenicke L."/>
            <person name="Portis E."/>
            <person name="Beitel C."/>
            <person name="Tirone M."/>
            <person name="Mauro R."/>
            <person name="Lo Monaco A."/>
            <person name="Mauromicale G."/>
            <person name="Faccioli P."/>
            <person name="Cattivelli L."/>
            <person name="Rieseberg L."/>
            <person name="Michelmore R."/>
            <person name="Lanteri S."/>
        </authorList>
    </citation>
    <scope>NUCLEOTIDE SEQUENCE [LARGE SCALE GENOMIC DNA]</scope>
    <source>
        <strain evidence="1">2C</strain>
    </source>
</reference>
<accession>A0A103XCR8</accession>
<evidence type="ECO:0000313" key="1">
    <source>
        <dbReference type="EMBL" id="KVH88337.1"/>
    </source>
</evidence>
<evidence type="ECO:0000313" key="2">
    <source>
        <dbReference type="Proteomes" id="UP000243975"/>
    </source>
</evidence>
<dbReference type="AlphaFoldDB" id="A0A103XCR8"/>
<dbReference type="EMBL" id="LEKV01005443">
    <property type="protein sequence ID" value="KVH88337.1"/>
    <property type="molecule type" value="Genomic_DNA"/>
</dbReference>
<gene>
    <name evidence="1" type="ORF">Ccrd_024088</name>
</gene>
<name>A0A103XCR8_CYNCS</name>
<feature type="non-terminal residue" evidence="1">
    <location>
        <position position="167"/>
    </location>
</feature>
<dbReference type="STRING" id="59895.A0A103XCR8"/>
<dbReference type="Proteomes" id="UP000243975">
    <property type="component" value="Unassembled WGS sequence"/>
</dbReference>